<organism evidence="2 3">
    <name type="scientific">Cymbomonas tetramitiformis</name>
    <dbReference type="NCBI Taxonomy" id="36881"/>
    <lineage>
        <taxon>Eukaryota</taxon>
        <taxon>Viridiplantae</taxon>
        <taxon>Chlorophyta</taxon>
        <taxon>Pyramimonadophyceae</taxon>
        <taxon>Pyramimonadales</taxon>
        <taxon>Pyramimonadaceae</taxon>
        <taxon>Cymbomonas</taxon>
    </lineage>
</organism>
<dbReference type="EMBL" id="LGRX02002154">
    <property type="protein sequence ID" value="KAK3284769.1"/>
    <property type="molecule type" value="Genomic_DNA"/>
</dbReference>
<evidence type="ECO:0008006" key="4">
    <source>
        <dbReference type="Google" id="ProtNLM"/>
    </source>
</evidence>
<dbReference type="AlphaFoldDB" id="A0AAE0GUQ1"/>
<reference evidence="2 3" key="1">
    <citation type="journal article" date="2015" name="Genome Biol. Evol.">
        <title>Comparative Genomics of a Bacterivorous Green Alga Reveals Evolutionary Causalities and Consequences of Phago-Mixotrophic Mode of Nutrition.</title>
        <authorList>
            <person name="Burns J.A."/>
            <person name="Paasch A."/>
            <person name="Narechania A."/>
            <person name="Kim E."/>
        </authorList>
    </citation>
    <scope>NUCLEOTIDE SEQUENCE [LARGE SCALE GENOMIC DNA]</scope>
    <source>
        <strain evidence="2 3">PLY_AMNH</strain>
    </source>
</reference>
<evidence type="ECO:0000313" key="2">
    <source>
        <dbReference type="EMBL" id="KAK3284769.1"/>
    </source>
</evidence>
<accession>A0AAE0GUQ1</accession>
<name>A0AAE0GUQ1_9CHLO</name>
<feature type="region of interest" description="Disordered" evidence="1">
    <location>
        <begin position="1"/>
        <end position="43"/>
    </location>
</feature>
<evidence type="ECO:0000256" key="1">
    <source>
        <dbReference type="SAM" id="MobiDB-lite"/>
    </source>
</evidence>
<protein>
    <recommendedName>
        <fullName evidence="4">PH domain-containing protein</fullName>
    </recommendedName>
</protein>
<keyword evidence="3" id="KW-1185">Reference proteome</keyword>
<dbReference type="Proteomes" id="UP001190700">
    <property type="component" value="Unassembled WGS sequence"/>
</dbReference>
<gene>
    <name evidence="2" type="ORF">CYMTET_7593</name>
</gene>
<evidence type="ECO:0000313" key="3">
    <source>
        <dbReference type="Proteomes" id="UP001190700"/>
    </source>
</evidence>
<comment type="caution">
    <text evidence="2">The sequence shown here is derived from an EMBL/GenBank/DDBJ whole genome shotgun (WGS) entry which is preliminary data.</text>
</comment>
<proteinExistence type="predicted"/>
<sequence length="539" mass="58288">MDSSVSSEHHSQDNDARRRAVTTDGRIEANPASGAARSAPLEPGGAAGKVPVILSDHYAVNSENSLASGAEAQSRRRDSTAEWTVVEHRASQFEYIASRTRTCTVKMHAVELRGEKEGAMKARWAVLEAQYTQCRDLLCARGSESSSVANTALAFLSSLSKAEGAFAGSWVKASQGLEGVGREAALSSALVALAGAGKATAAHIKAGGTAELHRDLAAQISQLAHEETELMRRMTVTHENAALAVQVCSTSFRAMEKLMRTMQEAVEASIQGGVREDLWTAMHDHAELLTAADSALCSLRNVLVLSLRNVQPIMSQRRDAVAKAMHAFLRKQQRMYAEVPLQLLKPSSSLHGQEPVATWDGMDEVPAHSPPEDGDVILVGADELEQDLERSSPAQCHDVADDVADDEAELLVVKEGPVEYSTAAGAAVTWTFVHCVITMDNFLLLYEVQEKRITTPVKFTMGNMLLRLDLTLPEVVIGSGNDIDGVTVDITYSGRQGLLGWLAGRRQVERVRLRMASRGECRQWVSAIKRVDIQSLAAA</sequence>
<feature type="compositionally biased region" description="Basic and acidic residues" evidence="1">
    <location>
        <begin position="7"/>
        <end position="18"/>
    </location>
</feature>